<evidence type="ECO:0000313" key="2">
    <source>
        <dbReference type="Proteomes" id="UP000017404"/>
    </source>
</evidence>
<protein>
    <submittedName>
        <fullName evidence="1">Uncharacterized protein</fullName>
    </submittedName>
</protein>
<dbReference type="RefSeq" id="WP_018678316.1">
    <property type="nucleotide sequence ID" value="NZ_AYEV01000038.1"/>
</dbReference>
<dbReference type="eggNOG" id="ENOG5032Z8X">
    <property type="taxonomic scope" value="Bacteria"/>
</dbReference>
<dbReference type="AlphaFoldDB" id="V2UGZ5"/>
<accession>V2UGZ5</accession>
<gene>
    <name evidence="1" type="ORF">F990_03058</name>
</gene>
<proteinExistence type="predicted"/>
<keyword evidence="2" id="KW-1185">Reference proteome</keyword>
<comment type="caution">
    <text evidence="1">The sequence shown here is derived from an EMBL/GenBank/DDBJ whole genome shotgun (WGS) entry which is preliminary data.</text>
</comment>
<dbReference type="EMBL" id="AYEV01000038">
    <property type="protein sequence ID" value="ESK54013.1"/>
    <property type="molecule type" value="Genomic_DNA"/>
</dbReference>
<reference evidence="1 2" key="1">
    <citation type="submission" date="2013-10" db="EMBL/GenBank/DDBJ databases">
        <title>The Genome Sequence of Acinetobacter tjernbergiae CIP107465.</title>
        <authorList>
            <consortium name="The Broad Institute Genomics Platform"/>
            <consortium name="The Broad Institute Genome Sequencing Center for Infectious Disease"/>
            <person name="Cerqueira G."/>
            <person name="Feldgarden M."/>
            <person name="Courvalin P."/>
            <person name="Grillot-Courvalin C."/>
            <person name="Clermont D."/>
            <person name="Rocha E."/>
            <person name="Yoon E.-J."/>
            <person name="Nemec A."/>
            <person name="Young S.K."/>
            <person name="Zeng Q."/>
            <person name="Gargeya S."/>
            <person name="Fitzgerald M."/>
            <person name="Abouelleil A."/>
            <person name="Alvarado L."/>
            <person name="Berlin A.M."/>
            <person name="Chapman S.B."/>
            <person name="Gainer-Dewar J."/>
            <person name="Goldberg J."/>
            <person name="Gnerre S."/>
            <person name="Griggs A."/>
            <person name="Gujja S."/>
            <person name="Hansen M."/>
            <person name="Howarth C."/>
            <person name="Imamovic A."/>
            <person name="Ireland A."/>
            <person name="Larimer J."/>
            <person name="McCowan C."/>
            <person name="Murphy C."/>
            <person name="Pearson M."/>
            <person name="Poon T.W."/>
            <person name="Priest M."/>
            <person name="Roberts A."/>
            <person name="Saif S."/>
            <person name="Shea T."/>
            <person name="Sykes S."/>
            <person name="Wortman J."/>
            <person name="Nusbaum C."/>
            <person name="Birren B."/>
        </authorList>
    </citation>
    <scope>NUCLEOTIDE SEQUENCE [LARGE SCALE GENOMIC DNA]</scope>
    <source>
        <strain evidence="1 2">CIP 107465</strain>
    </source>
</reference>
<dbReference type="STRING" id="202955.GCA_000759995_02060"/>
<dbReference type="Proteomes" id="UP000017404">
    <property type="component" value="Unassembled WGS sequence"/>
</dbReference>
<organism evidence="1 2">
    <name type="scientific">Acinetobacter tjernbergiae DSM 14971 = CIP 107465</name>
    <dbReference type="NCBI Taxonomy" id="1120928"/>
    <lineage>
        <taxon>Bacteria</taxon>
        <taxon>Pseudomonadati</taxon>
        <taxon>Pseudomonadota</taxon>
        <taxon>Gammaproteobacteria</taxon>
        <taxon>Moraxellales</taxon>
        <taxon>Moraxellaceae</taxon>
        <taxon>Acinetobacter</taxon>
    </lineage>
</organism>
<dbReference type="OrthoDB" id="6713574at2"/>
<dbReference type="PATRIC" id="fig|1120928.5.peg.3094"/>
<evidence type="ECO:0000313" key="1">
    <source>
        <dbReference type="EMBL" id="ESK54013.1"/>
    </source>
</evidence>
<name>V2UGZ5_9GAMM</name>
<sequence>MERIATVNARANVNGAGKTGFHANDDLSGQDATYLSPRWLNAFQEELCNIIEMNGVALDPNSRKQLYDVIATNETVMALAEAMENRIHNLELISATKSALDQAVSYLLSNIAQHKNGANPHPQYLLATTFSDHLLMTANLNTATSDTHRVFGWDGESGDRSIFDKSIRWWNWHDEEVTFKPWRSYGTFLLSIFCQPEGKAWLTVRTYSKDDILLSDNEIWHEESTSYAQDVKHVFQLEKGGYAKIRLWGQPWNDAYAFFKGSIYVEDRAKSFMPVGYTSRVDAANFNENSTQSNNNDYSPFPAFEWFYYNADTDQYLQLSSISTLEAPVNKVPHFHRKSLALINTDLWVVVEVGTQTLSDNYTAVSQQILRAGTDGNGIAITQIPLSMRNVNTPNNETVVYKVAYYSSEQTQSLGTMPVGSLGGINTIYCRS</sequence>